<keyword evidence="1" id="KW-0472">Membrane</keyword>
<reference evidence="2 3" key="1">
    <citation type="submission" date="2024-06" db="EMBL/GenBank/DDBJ databases">
        <title>The Natural Products Discovery Center: Release of the First 8490 Sequenced Strains for Exploring Actinobacteria Biosynthetic Diversity.</title>
        <authorList>
            <person name="Kalkreuter E."/>
            <person name="Kautsar S.A."/>
            <person name="Yang D."/>
            <person name="Bader C.D."/>
            <person name="Teijaro C.N."/>
            <person name="Fluegel L."/>
            <person name="Davis C.M."/>
            <person name="Simpson J.R."/>
            <person name="Lauterbach L."/>
            <person name="Steele A.D."/>
            <person name="Gui C."/>
            <person name="Meng S."/>
            <person name="Li G."/>
            <person name="Viehrig K."/>
            <person name="Ye F."/>
            <person name="Su P."/>
            <person name="Kiefer A.F."/>
            <person name="Nichols A."/>
            <person name="Cepeda A.J."/>
            <person name="Yan W."/>
            <person name="Fan B."/>
            <person name="Jiang Y."/>
            <person name="Adhikari A."/>
            <person name="Zheng C.-J."/>
            <person name="Schuster L."/>
            <person name="Cowan T.M."/>
            <person name="Smanski M.J."/>
            <person name="Chevrette M.G."/>
            <person name="De Carvalho L.P.S."/>
            <person name="Shen B."/>
        </authorList>
    </citation>
    <scope>NUCLEOTIDE SEQUENCE [LARGE SCALE GENOMIC DNA]</scope>
    <source>
        <strain evidence="2 3">NPDC048117</strain>
    </source>
</reference>
<dbReference type="NCBIfam" id="NF041681">
    <property type="entry name" value="HGxxPAAW"/>
    <property type="match status" value="1"/>
</dbReference>
<evidence type="ECO:0000256" key="1">
    <source>
        <dbReference type="SAM" id="Phobius"/>
    </source>
</evidence>
<dbReference type="Proteomes" id="UP001551584">
    <property type="component" value="Unassembled WGS sequence"/>
</dbReference>
<evidence type="ECO:0000313" key="2">
    <source>
        <dbReference type="EMBL" id="MEU9576140.1"/>
    </source>
</evidence>
<keyword evidence="1" id="KW-1133">Transmembrane helix</keyword>
<accession>A0ABV3EIZ1</accession>
<comment type="caution">
    <text evidence="2">The sequence shown here is derived from an EMBL/GenBank/DDBJ whole genome shotgun (WGS) entry which is preliminary data.</text>
</comment>
<dbReference type="EMBL" id="JBEZNA010000003">
    <property type="protein sequence ID" value="MEU9576140.1"/>
    <property type="molecule type" value="Genomic_DNA"/>
</dbReference>
<dbReference type="RefSeq" id="WP_359268187.1">
    <property type="nucleotide sequence ID" value="NZ_JBEZNA010000003.1"/>
</dbReference>
<sequence length="120" mass="12460">MSGMHGDDDLGHTVAGWAGACLALVGFASSGVAMIAGWPVGFWLGLGVVALAALLAWVLHLSGWGKPSGPRPPADQHWRTRDRVAAQGHPGCLGCRAAGRGRRHAELGLKPVRQPVTEAL</sequence>
<keyword evidence="1" id="KW-0812">Transmembrane</keyword>
<feature type="transmembrane region" description="Helical" evidence="1">
    <location>
        <begin position="12"/>
        <end position="36"/>
    </location>
</feature>
<evidence type="ECO:0000313" key="3">
    <source>
        <dbReference type="Proteomes" id="UP001551584"/>
    </source>
</evidence>
<protein>
    <submittedName>
        <fullName evidence="2">HGxxPAAW family protein</fullName>
    </submittedName>
</protein>
<feature type="transmembrane region" description="Helical" evidence="1">
    <location>
        <begin position="42"/>
        <end position="61"/>
    </location>
</feature>
<gene>
    <name evidence="2" type="ORF">AB0D95_02410</name>
</gene>
<proteinExistence type="predicted"/>
<name>A0ABV3EIZ1_9ACTN</name>
<keyword evidence="3" id="KW-1185">Reference proteome</keyword>
<organism evidence="2 3">
    <name type="scientific">Streptomyces chilikensis</name>
    <dbReference type="NCBI Taxonomy" id="1194079"/>
    <lineage>
        <taxon>Bacteria</taxon>
        <taxon>Bacillati</taxon>
        <taxon>Actinomycetota</taxon>
        <taxon>Actinomycetes</taxon>
        <taxon>Kitasatosporales</taxon>
        <taxon>Streptomycetaceae</taxon>
        <taxon>Streptomyces</taxon>
    </lineage>
</organism>